<keyword evidence="1" id="KW-0472">Membrane</keyword>
<comment type="caution">
    <text evidence="2">The sequence shown here is derived from an EMBL/GenBank/DDBJ whole genome shotgun (WGS) entry which is preliminary data.</text>
</comment>
<dbReference type="Proteomes" id="UP000183567">
    <property type="component" value="Unassembled WGS sequence"/>
</dbReference>
<protein>
    <submittedName>
        <fullName evidence="2">Uncharacterized protein</fullName>
    </submittedName>
</protein>
<dbReference type="AlphaFoldDB" id="A0A1J8QXK6"/>
<dbReference type="EMBL" id="LVVM01002586">
    <property type="protein sequence ID" value="OJA16388.1"/>
    <property type="molecule type" value="Genomic_DNA"/>
</dbReference>
<evidence type="ECO:0000313" key="3">
    <source>
        <dbReference type="Proteomes" id="UP000183567"/>
    </source>
</evidence>
<proteinExistence type="predicted"/>
<accession>A0A1J8QXK6</accession>
<sequence length="65" mass="6942">MAIVFLFPMTPQTNVASMDYTVVVLGGILLSVVWYYFPVNDGVVHRPSEEAASSTSSGSTLPSGF</sequence>
<keyword evidence="3" id="KW-1185">Reference proteome</keyword>
<reference evidence="2 3" key="1">
    <citation type="submission" date="2016-03" db="EMBL/GenBank/DDBJ databases">
        <title>Comparative genomics of the ectomycorrhizal sister species Rhizopogon vinicolor and Rhizopogon vesiculosus (Basidiomycota: Boletales) reveals a divergence of the mating type B locus.</title>
        <authorList>
            <person name="Mujic A.B."/>
            <person name="Kuo A."/>
            <person name="Tritt A."/>
            <person name="Lipzen A."/>
            <person name="Chen C."/>
            <person name="Johnson J."/>
            <person name="Sharma A."/>
            <person name="Barry K."/>
            <person name="Grigoriev I.V."/>
            <person name="Spatafora J.W."/>
        </authorList>
    </citation>
    <scope>NUCLEOTIDE SEQUENCE [LARGE SCALE GENOMIC DNA]</scope>
    <source>
        <strain evidence="2 3">AM-OR11-056</strain>
    </source>
</reference>
<name>A0A1J8QXK6_9AGAM</name>
<keyword evidence="1" id="KW-1133">Transmembrane helix</keyword>
<evidence type="ECO:0000256" key="1">
    <source>
        <dbReference type="SAM" id="Phobius"/>
    </source>
</evidence>
<evidence type="ECO:0000313" key="2">
    <source>
        <dbReference type="EMBL" id="OJA16388.1"/>
    </source>
</evidence>
<gene>
    <name evidence="2" type="ORF">AZE42_12034</name>
</gene>
<keyword evidence="1" id="KW-0812">Transmembrane</keyword>
<organism evidence="2 3">
    <name type="scientific">Rhizopogon vesiculosus</name>
    <dbReference type="NCBI Taxonomy" id="180088"/>
    <lineage>
        <taxon>Eukaryota</taxon>
        <taxon>Fungi</taxon>
        <taxon>Dikarya</taxon>
        <taxon>Basidiomycota</taxon>
        <taxon>Agaricomycotina</taxon>
        <taxon>Agaricomycetes</taxon>
        <taxon>Agaricomycetidae</taxon>
        <taxon>Boletales</taxon>
        <taxon>Suillineae</taxon>
        <taxon>Rhizopogonaceae</taxon>
        <taxon>Rhizopogon</taxon>
    </lineage>
</organism>
<feature type="transmembrane region" description="Helical" evidence="1">
    <location>
        <begin position="20"/>
        <end position="37"/>
    </location>
</feature>